<name>A0A3S4ZV95_9PLAT</name>
<keyword evidence="2" id="KW-1185">Reference proteome</keyword>
<comment type="caution">
    <text evidence="1">The sequence shown here is derived from an EMBL/GenBank/DDBJ whole genome shotgun (WGS) entry which is preliminary data.</text>
</comment>
<proteinExistence type="predicted"/>
<reference evidence="1" key="1">
    <citation type="submission" date="2018-11" db="EMBL/GenBank/DDBJ databases">
        <authorList>
            <consortium name="Pathogen Informatics"/>
        </authorList>
    </citation>
    <scope>NUCLEOTIDE SEQUENCE</scope>
</reference>
<organism evidence="1 2">
    <name type="scientific">Protopolystoma xenopodis</name>
    <dbReference type="NCBI Taxonomy" id="117903"/>
    <lineage>
        <taxon>Eukaryota</taxon>
        <taxon>Metazoa</taxon>
        <taxon>Spiralia</taxon>
        <taxon>Lophotrochozoa</taxon>
        <taxon>Platyhelminthes</taxon>
        <taxon>Monogenea</taxon>
        <taxon>Polyopisthocotylea</taxon>
        <taxon>Polystomatidea</taxon>
        <taxon>Polystomatidae</taxon>
        <taxon>Protopolystoma</taxon>
    </lineage>
</organism>
<dbReference type="EMBL" id="CAAALY010016166">
    <property type="protein sequence ID" value="VEL12886.1"/>
    <property type="molecule type" value="Genomic_DNA"/>
</dbReference>
<protein>
    <submittedName>
        <fullName evidence="1">Uncharacterized protein</fullName>
    </submittedName>
</protein>
<sequence>MTSYIVTATLKQVVSHYTSFKTRVDHHIVIHAQIEWRLLEPNALALQLKVDGRADQIGSKIESICHWIDATSKQSKER</sequence>
<accession>A0A3S4ZV95</accession>
<evidence type="ECO:0000313" key="1">
    <source>
        <dbReference type="EMBL" id="VEL12886.1"/>
    </source>
</evidence>
<gene>
    <name evidence="1" type="ORF">PXEA_LOCUS6326</name>
</gene>
<dbReference type="Proteomes" id="UP000784294">
    <property type="component" value="Unassembled WGS sequence"/>
</dbReference>
<dbReference type="AlphaFoldDB" id="A0A3S4ZV95"/>
<evidence type="ECO:0000313" key="2">
    <source>
        <dbReference type="Proteomes" id="UP000784294"/>
    </source>
</evidence>